<sequence>MKYRRFAVYYTPPVGALAEFGAAWLGWDIARGCAVDHPDVPGLPRPVSELTATPRRYGFHGTVKPPFRLAEGRDAEDLAGAMAALCARRHAVTLDGLELSRIGAFLALTPRGDTAGLKALAASMVRELDAFRAPLTAQEIEKKRHSNLTAAQEENLMTWGYPYVMDQFRFHLTLTGRLSRAEGDSVRAALAPVLDPIRPTPFRITDLTLVGEDEDGMFHTLHRYALTAG</sequence>
<keyword evidence="2" id="KW-1185">Reference proteome</keyword>
<dbReference type="RefSeq" id="WP_093117281.1">
    <property type="nucleotide sequence ID" value="NZ_FODS01000007.1"/>
</dbReference>
<dbReference type="NCBIfam" id="TIGR03223">
    <property type="entry name" value="Phn_opern_protn"/>
    <property type="match status" value="1"/>
</dbReference>
<name>A0A1H8QWL5_9RHOB</name>
<dbReference type="EMBL" id="FODS01000007">
    <property type="protein sequence ID" value="SEO58437.1"/>
    <property type="molecule type" value="Genomic_DNA"/>
</dbReference>
<proteinExistence type="predicted"/>
<gene>
    <name evidence="1" type="ORF">SAMN04490248_10773</name>
</gene>
<organism evidence="1 2">
    <name type="scientific">Salinihabitans flavidus</name>
    <dbReference type="NCBI Taxonomy" id="569882"/>
    <lineage>
        <taxon>Bacteria</taxon>
        <taxon>Pseudomonadati</taxon>
        <taxon>Pseudomonadota</taxon>
        <taxon>Alphaproteobacteria</taxon>
        <taxon>Rhodobacterales</taxon>
        <taxon>Roseobacteraceae</taxon>
        <taxon>Salinihabitans</taxon>
    </lineage>
</organism>
<dbReference type="AlphaFoldDB" id="A0A1H8QWL5"/>
<evidence type="ECO:0000313" key="2">
    <source>
        <dbReference type="Proteomes" id="UP000198893"/>
    </source>
</evidence>
<protein>
    <submittedName>
        <fullName evidence="1">Putative phosphonate metabolism protein</fullName>
    </submittedName>
</protein>
<accession>A0A1H8QWL5</accession>
<dbReference type="OrthoDB" id="4954742at2"/>
<dbReference type="InterPro" id="IPR009389">
    <property type="entry name" value="DUF1045"/>
</dbReference>
<reference evidence="1 2" key="1">
    <citation type="submission" date="2016-10" db="EMBL/GenBank/DDBJ databases">
        <authorList>
            <person name="de Groot N.N."/>
        </authorList>
    </citation>
    <scope>NUCLEOTIDE SEQUENCE [LARGE SCALE GENOMIC DNA]</scope>
    <source>
        <strain evidence="1 2">DSM 27842</strain>
    </source>
</reference>
<dbReference type="PIRSF" id="PIRSF033328">
    <property type="entry name" value="Phest_Mll4975"/>
    <property type="match status" value="1"/>
</dbReference>
<dbReference type="Gene3D" id="3.90.1140.10">
    <property type="entry name" value="Cyclic phosphodiesterase"/>
    <property type="match status" value="1"/>
</dbReference>
<dbReference type="STRING" id="569882.SAMN04490248_10773"/>
<evidence type="ECO:0000313" key="1">
    <source>
        <dbReference type="EMBL" id="SEO58437.1"/>
    </source>
</evidence>
<dbReference type="Pfam" id="PF06299">
    <property type="entry name" value="DUF1045"/>
    <property type="match status" value="1"/>
</dbReference>
<dbReference type="Proteomes" id="UP000198893">
    <property type="component" value="Unassembled WGS sequence"/>
</dbReference>